<dbReference type="Gene3D" id="2.60.120.10">
    <property type="entry name" value="Jelly Rolls"/>
    <property type="match status" value="2"/>
</dbReference>
<dbReference type="InterPro" id="IPR018490">
    <property type="entry name" value="cNMP-bd_dom_sf"/>
</dbReference>
<dbReference type="InterPro" id="IPR014710">
    <property type="entry name" value="RmlC-like_jellyroll"/>
</dbReference>
<dbReference type="RefSeq" id="WP_002703587.1">
    <property type="nucleotide sequence ID" value="NZ_AGRW01000042.1"/>
</dbReference>
<dbReference type="InterPro" id="IPR050397">
    <property type="entry name" value="Env_Response_Regulators"/>
</dbReference>
<dbReference type="EMBL" id="AGRW01000042">
    <property type="protein sequence ID" value="EIC02190.1"/>
    <property type="molecule type" value="Genomic_DNA"/>
</dbReference>
<dbReference type="GO" id="GO:0003700">
    <property type="term" value="F:DNA-binding transcription factor activity"/>
    <property type="evidence" value="ECO:0007669"/>
    <property type="project" value="TreeGrafter"/>
</dbReference>
<evidence type="ECO:0000313" key="2">
    <source>
        <dbReference type="EMBL" id="EIC02190.1"/>
    </source>
</evidence>
<comment type="caution">
    <text evidence="2">The sequence shown here is derived from an EMBL/GenBank/DDBJ whole genome shotgun (WGS) entry which is preliminary data.</text>
</comment>
<dbReference type="SMART" id="SM00100">
    <property type="entry name" value="cNMP"/>
    <property type="match status" value="2"/>
</dbReference>
<feature type="domain" description="Cyclic nucleotide-binding" evidence="1">
    <location>
        <begin position="204"/>
        <end position="305"/>
    </location>
</feature>
<dbReference type="PANTHER" id="PTHR24567:SF74">
    <property type="entry name" value="HTH-TYPE TRANSCRIPTIONAL REGULATOR ARCR"/>
    <property type="match status" value="1"/>
</dbReference>
<sequence>MPAIQNTQKPRLQLSAKIFKKGDYLLVEENKQSDFFFIIQSGQVYVTHANEVSSEKSLNMMGPGDFIGVISCMSNKTQIETAIAMTDVSAILVRKSQYPDLIQLNTPVALKIIRGFSKRMKALNEILMQQTTNKKARDNQAEMIYSLAKHYDNDDQTDVALFAYYQYLKLNIPGPGLEDAKHRFLAIKKSGTKAVYLEPTNEVERTYPRGTMIFSDFQPGSEMFIIKEGSVKISKVTNDTEVTLAILKQGDMFGEMALLNNDLRSASAIANENCKLTAVSMSNFIKITETNPAMITKITTTFSDRLWAMQRQLSNSLIRDDLVQKMLDMLSLQIEKLNFTEEQLAQPYQTNFTTNDIATMCGLTKLEQARNSKRFINQNFFKIVNNKILIKKCSTLIDYAATYRKNLLKRQH</sequence>
<organism evidence="2 3">
    <name type="scientific">Treponema saccharophilum DSM 2985</name>
    <dbReference type="NCBI Taxonomy" id="907348"/>
    <lineage>
        <taxon>Bacteria</taxon>
        <taxon>Pseudomonadati</taxon>
        <taxon>Spirochaetota</taxon>
        <taxon>Spirochaetia</taxon>
        <taxon>Spirochaetales</taxon>
        <taxon>Treponemataceae</taxon>
        <taxon>Treponema</taxon>
    </lineage>
</organism>
<dbReference type="CDD" id="cd00038">
    <property type="entry name" value="CAP_ED"/>
    <property type="match status" value="2"/>
</dbReference>
<dbReference type="InterPro" id="IPR018488">
    <property type="entry name" value="cNMP-bd_CS"/>
</dbReference>
<dbReference type="PATRIC" id="fig|907348.3.peg.1117"/>
<dbReference type="Pfam" id="PF00027">
    <property type="entry name" value="cNMP_binding"/>
    <property type="match status" value="2"/>
</dbReference>
<dbReference type="Proteomes" id="UP000003571">
    <property type="component" value="Unassembled WGS sequence"/>
</dbReference>
<reference evidence="2 3" key="1">
    <citation type="submission" date="2011-09" db="EMBL/GenBank/DDBJ databases">
        <title>The draft genome of Treponema saccharophilum DSM 2985.</title>
        <authorList>
            <consortium name="US DOE Joint Genome Institute (JGI-PGF)"/>
            <person name="Lucas S."/>
            <person name="Copeland A."/>
            <person name="Lapidus A."/>
            <person name="Glavina del Rio T."/>
            <person name="Dalin E."/>
            <person name="Tice H."/>
            <person name="Bruce D."/>
            <person name="Goodwin L."/>
            <person name="Pitluck S."/>
            <person name="Peters L."/>
            <person name="Kyrpides N."/>
            <person name="Mavromatis K."/>
            <person name="Ivanova N."/>
            <person name="Markowitz V."/>
            <person name="Cheng J.-F."/>
            <person name="Hugenholtz P."/>
            <person name="Woyke T."/>
            <person name="Wu D."/>
            <person name="Gronow S."/>
            <person name="Wellnitz S."/>
            <person name="Brambilla E."/>
            <person name="Klenk H.-P."/>
            <person name="Eisen J.A."/>
        </authorList>
    </citation>
    <scope>NUCLEOTIDE SEQUENCE [LARGE SCALE GENOMIC DNA]</scope>
    <source>
        <strain evidence="2 3">DSM 2985</strain>
    </source>
</reference>
<dbReference type="OrthoDB" id="305756at2"/>
<accession>H7EJS0</accession>
<protein>
    <submittedName>
        <fullName evidence="2">Putative transcriptional regulator, Crp/Fnr family</fullName>
    </submittedName>
</protein>
<dbReference type="eggNOG" id="COG0664">
    <property type="taxonomic scope" value="Bacteria"/>
</dbReference>
<gene>
    <name evidence="2" type="ORF">TresaDRAFT_2170</name>
</gene>
<feature type="domain" description="Cyclic nucleotide-binding" evidence="1">
    <location>
        <begin position="26"/>
        <end position="119"/>
    </location>
</feature>
<dbReference type="PROSITE" id="PS50042">
    <property type="entry name" value="CNMP_BINDING_3"/>
    <property type="match status" value="2"/>
</dbReference>
<evidence type="ECO:0000259" key="1">
    <source>
        <dbReference type="PROSITE" id="PS50042"/>
    </source>
</evidence>
<dbReference type="InterPro" id="IPR000595">
    <property type="entry name" value="cNMP-bd_dom"/>
</dbReference>
<dbReference type="STRING" id="907348.TresaDRAFT_2170"/>
<dbReference type="GO" id="GO:0005829">
    <property type="term" value="C:cytosol"/>
    <property type="evidence" value="ECO:0007669"/>
    <property type="project" value="TreeGrafter"/>
</dbReference>
<dbReference type="SUPFAM" id="SSF51206">
    <property type="entry name" value="cAMP-binding domain-like"/>
    <property type="match status" value="2"/>
</dbReference>
<keyword evidence="3" id="KW-1185">Reference proteome</keyword>
<evidence type="ECO:0000313" key="3">
    <source>
        <dbReference type="Proteomes" id="UP000003571"/>
    </source>
</evidence>
<name>H7EJS0_9SPIR</name>
<dbReference type="PANTHER" id="PTHR24567">
    <property type="entry name" value="CRP FAMILY TRANSCRIPTIONAL REGULATORY PROTEIN"/>
    <property type="match status" value="1"/>
</dbReference>
<dbReference type="AlphaFoldDB" id="H7EJS0"/>
<proteinExistence type="predicted"/>
<dbReference type="PROSITE" id="PS00889">
    <property type="entry name" value="CNMP_BINDING_2"/>
    <property type="match status" value="1"/>
</dbReference>